<feature type="repeat" description="RCC1" evidence="1">
    <location>
        <begin position="136"/>
        <end position="189"/>
    </location>
</feature>
<reference evidence="2 3" key="1">
    <citation type="journal article" date="2018" name="BMC Genomics">
        <title>The genome of Naegleria lovaniensis, the basis for a comparative approach to unravel pathogenicity factors of the human pathogenic amoeba N. fowleri.</title>
        <authorList>
            <person name="Liechti N."/>
            <person name="Schurch N."/>
            <person name="Bruggmann R."/>
            <person name="Wittwer M."/>
        </authorList>
    </citation>
    <scope>NUCLEOTIDE SEQUENCE [LARGE SCALE GENOMIC DNA]</scope>
    <source>
        <strain evidence="2 3">ATCC 30569</strain>
    </source>
</reference>
<dbReference type="InterPro" id="IPR000408">
    <property type="entry name" value="Reg_chr_condens"/>
</dbReference>
<dbReference type="GeneID" id="68096134"/>
<dbReference type="EMBL" id="PYSW02000001">
    <property type="protein sequence ID" value="KAG2393915.1"/>
    <property type="molecule type" value="Genomic_DNA"/>
</dbReference>
<proteinExistence type="predicted"/>
<sequence length="415" mass="45856">MGNKQAKSKHRTIIESTSSAVNCARMYQVYCAGSKASNEYPPTINPESTDFDPISPMTFGNETIRNVACGYRCSFFLTESDHLYSCGQNSSGELGWGFSTESYQELAKDKTIIPSYAMIDYILSGDTFTFFVMKDGTFLRCGSNSEGYIGAGTVSSLPTPTAVANPPWKSNRVDKISFGYYHSVVLSNNVLYQTGKVPGSEVCNEYKPVESSHLATIGKIVDVACGVFNTFCINDKGELFGIGQTTHYGESRVWTKMNVSRPIAKIFSGSLSALALTYNDEVMCFGDNGSQELGFGSEAIHDWTLHPELSGIGVRTIGIYTYQTIFITKTNEVYVAGNNTSQQLGQIEKKNLQRHPTLEKYCREHVGMIPHVTGGFQHMIVYFAKDTRKSLRFQVLLHKAVINHSLSDILIECGQ</sequence>
<evidence type="ECO:0000313" key="2">
    <source>
        <dbReference type="EMBL" id="KAG2393915.1"/>
    </source>
</evidence>
<dbReference type="Proteomes" id="UP000816034">
    <property type="component" value="Unassembled WGS sequence"/>
</dbReference>
<dbReference type="AlphaFoldDB" id="A0AA88H3F3"/>
<dbReference type="SUPFAM" id="SSF50985">
    <property type="entry name" value="RCC1/BLIP-II"/>
    <property type="match status" value="1"/>
</dbReference>
<name>A0AA88H3F3_NAELO</name>
<dbReference type="PANTHER" id="PTHR45982">
    <property type="entry name" value="REGULATOR OF CHROMOSOME CONDENSATION"/>
    <property type="match status" value="1"/>
</dbReference>
<keyword evidence="3" id="KW-1185">Reference proteome</keyword>
<dbReference type="PANTHER" id="PTHR45982:SF1">
    <property type="entry name" value="REGULATOR OF CHROMOSOME CONDENSATION"/>
    <property type="match status" value="1"/>
</dbReference>
<evidence type="ECO:0000256" key="1">
    <source>
        <dbReference type="PROSITE-ProRule" id="PRU00235"/>
    </source>
</evidence>
<dbReference type="InterPro" id="IPR051553">
    <property type="entry name" value="Ran_GTPase-activating"/>
</dbReference>
<dbReference type="PROSITE" id="PS50012">
    <property type="entry name" value="RCC1_3"/>
    <property type="match status" value="1"/>
</dbReference>
<dbReference type="Pfam" id="PF13540">
    <property type="entry name" value="RCC1_2"/>
    <property type="match status" value="1"/>
</dbReference>
<dbReference type="RefSeq" id="XP_044555809.1">
    <property type="nucleotide sequence ID" value="XM_044693233.1"/>
</dbReference>
<dbReference type="Gene3D" id="2.130.10.30">
    <property type="entry name" value="Regulator of chromosome condensation 1/beta-lactamase-inhibitor protein II"/>
    <property type="match status" value="2"/>
</dbReference>
<dbReference type="InterPro" id="IPR009091">
    <property type="entry name" value="RCC1/BLIP-II"/>
</dbReference>
<comment type="caution">
    <text evidence="2">The sequence shown here is derived from an EMBL/GenBank/DDBJ whole genome shotgun (WGS) entry which is preliminary data.</text>
</comment>
<evidence type="ECO:0000313" key="3">
    <source>
        <dbReference type="Proteomes" id="UP000816034"/>
    </source>
</evidence>
<protein>
    <submittedName>
        <fullName evidence="2">Uncharacterized protein</fullName>
    </submittedName>
</protein>
<organism evidence="2 3">
    <name type="scientific">Naegleria lovaniensis</name>
    <name type="common">Amoeba</name>
    <dbReference type="NCBI Taxonomy" id="51637"/>
    <lineage>
        <taxon>Eukaryota</taxon>
        <taxon>Discoba</taxon>
        <taxon>Heterolobosea</taxon>
        <taxon>Tetramitia</taxon>
        <taxon>Eutetramitia</taxon>
        <taxon>Vahlkampfiidae</taxon>
        <taxon>Naegleria</taxon>
    </lineage>
</organism>
<accession>A0AA88H3F3</accession>
<gene>
    <name evidence="2" type="ORF">C9374_003679</name>
</gene>